<dbReference type="OMA" id="FARVMSC"/>
<reference evidence="12 13" key="1">
    <citation type="submission" date="2015-02" db="EMBL/GenBank/DDBJ databases">
        <authorList>
            <person name="Chooi Y.-H."/>
        </authorList>
    </citation>
    <scope>NUCLEOTIDE SEQUENCE [LARGE SCALE GENOMIC DNA]</scope>
    <source>
        <strain evidence="12">E3</strain>
    </source>
</reference>
<dbReference type="STRING" id="37360.A0A0G4J162"/>
<evidence type="ECO:0000313" key="13">
    <source>
        <dbReference type="Proteomes" id="UP000039324"/>
    </source>
</evidence>
<dbReference type="Pfam" id="PF00069">
    <property type="entry name" value="Pkinase"/>
    <property type="match status" value="2"/>
</dbReference>
<dbReference type="Gene3D" id="1.10.510.10">
    <property type="entry name" value="Transferase(Phosphotransferase) domain 1"/>
    <property type="match status" value="1"/>
</dbReference>
<dbReference type="FunFam" id="3.30.200.20:FF:000042">
    <property type="entry name" value="Aurora kinase A"/>
    <property type="match status" value="1"/>
</dbReference>
<evidence type="ECO:0000256" key="9">
    <source>
        <dbReference type="PROSITE-ProRule" id="PRU10141"/>
    </source>
</evidence>
<feature type="binding site" evidence="9">
    <location>
        <position position="33"/>
    </location>
    <ligand>
        <name>ATP</name>
        <dbReference type="ChEBI" id="CHEBI:30616"/>
    </ligand>
</feature>
<dbReference type="Proteomes" id="UP000039324">
    <property type="component" value="Unassembled WGS sequence"/>
</dbReference>
<feature type="region of interest" description="Disordered" evidence="10">
    <location>
        <begin position="314"/>
        <end position="333"/>
    </location>
</feature>
<keyword evidence="5" id="KW-0418">Kinase</keyword>
<dbReference type="GO" id="GO:0004674">
    <property type="term" value="F:protein serine/threonine kinase activity"/>
    <property type="evidence" value="ECO:0007669"/>
    <property type="project" value="UniProtKB-KW"/>
</dbReference>
<feature type="compositionally biased region" description="Basic and acidic residues" evidence="10">
    <location>
        <begin position="314"/>
        <end position="324"/>
    </location>
</feature>
<evidence type="ECO:0000256" key="6">
    <source>
        <dbReference type="ARBA" id="ARBA00022840"/>
    </source>
</evidence>
<evidence type="ECO:0000256" key="5">
    <source>
        <dbReference type="ARBA" id="ARBA00022777"/>
    </source>
</evidence>
<dbReference type="InterPro" id="IPR017441">
    <property type="entry name" value="Protein_kinase_ATP_BS"/>
</dbReference>
<dbReference type="AlphaFoldDB" id="A0A0G4J162"/>
<keyword evidence="2" id="KW-0723">Serine/threonine-protein kinase</keyword>
<evidence type="ECO:0000313" key="12">
    <source>
        <dbReference type="EMBL" id="CEP01051.1"/>
    </source>
</evidence>
<comment type="catalytic activity">
    <reaction evidence="8">
        <text>L-seryl-[protein] + ATP = O-phospho-L-seryl-[protein] + ADP + H(+)</text>
        <dbReference type="Rhea" id="RHEA:17989"/>
        <dbReference type="Rhea" id="RHEA-COMP:9863"/>
        <dbReference type="Rhea" id="RHEA-COMP:11604"/>
        <dbReference type="ChEBI" id="CHEBI:15378"/>
        <dbReference type="ChEBI" id="CHEBI:29999"/>
        <dbReference type="ChEBI" id="CHEBI:30616"/>
        <dbReference type="ChEBI" id="CHEBI:83421"/>
        <dbReference type="ChEBI" id="CHEBI:456216"/>
        <dbReference type="EC" id="2.7.11.1"/>
    </reaction>
</comment>
<dbReference type="GO" id="GO:0005737">
    <property type="term" value="C:cytoplasm"/>
    <property type="evidence" value="ECO:0007669"/>
    <property type="project" value="UniProtKB-ARBA"/>
</dbReference>
<dbReference type="PANTHER" id="PTHR22983:SF6">
    <property type="entry name" value="SERINE_THREONINE-PROTEIN KINASE 36"/>
    <property type="match status" value="1"/>
</dbReference>
<evidence type="ECO:0000256" key="1">
    <source>
        <dbReference type="ARBA" id="ARBA00012513"/>
    </source>
</evidence>
<dbReference type="Gene3D" id="1.25.10.10">
    <property type="entry name" value="Leucine-rich Repeat Variant"/>
    <property type="match status" value="2"/>
</dbReference>
<dbReference type="InterPro" id="IPR011009">
    <property type="entry name" value="Kinase-like_dom_sf"/>
</dbReference>
<gene>
    <name evidence="12" type="ORF">PBRA_008362</name>
</gene>
<proteinExistence type="predicted"/>
<evidence type="ECO:0000256" key="8">
    <source>
        <dbReference type="ARBA" id="ARBA00048679"/>
    </source>
</evidence>
<evidence type="ECO:0000256" key="4">
    <source>
        <dbReference type="ARBA" id="ARBA00022741"/>
    </source>
</evidence>
<dbReference type="OrthoDB" id="266718at2759"/>
<dbReference type="PROSITE" id="PS00107">
    <property type="entry name" value="PROTEIN_KINASE_ATP"/>
    <property type="match status" value="1"/>
</dbReference>
<dbReference type="EMBL" id="CDSF01000107">
    <property type="protein sequence ID" value="CEP01051.1"/>
    <property type="molecule type" value="Genomic_DNA"/>
</dbReference>
<dbReference type="InterPro" id="IPR011989">
    <property type="entry name" value="ARM-like"/>
</dbReference>
<evidence type="ECO:0000256" key="3">
    <source>
        <dbReference type="ARBA" id="ARBA00022679"/>
    </source>
</evidence>
<dbReference type="PROSITE" id="PS50011">
    <property type="entry name" value="PROTEIN_KINASE_DOM"/>
    <property type="match status" value="1"/>
</dbReference>
<dbReference type="SUPFAM" id="SSF48371">
    <property type="entry name" value="ARM repeat"/>
    <property type="match status" value="1"/>
</dbReference>
<dbReference type="EC" id="2.7.11.1" evidence="1"/>
<evidence type="ECO:0000259" key="11">
    <source>
        <dbReference type="PROSITE" id="PS50011"/>
    </source>
</evidence>
<name>A0A0G4J162_PLABS</name>
<dbReference type="InterPro" id="IPR016024">
    <property type="entry name" value="ARM-type_fold"/>
</dbReference>
<sequence>MDNYHVLEPIGEGSFGKVYKARHKATGHLVAMKFITKRRSQEVLLRQEIAILQDLNHPNIILLLDSFETNAEICLVTEFAQGELFQVLEDDKRLPEAIIRRIAIELVAALHYLHSHRVIHRDMKPQVGVAAALRVCVCVGMRVLTDARLQNILIGAGGSVKLCDFGFARSLSTHSICMTSIKGTPLYMAPELVQEKPYDHTVDLWSLGVILYELFAGHPPFYTKSIYTLIHRIVKDPVAYPDDMSKRFRSFITGLLQKEPSKRLSWPQLLRHPFIRETDDERRSRTERISSPRDRLCNSQFRFQTSLVVDKENVGASHADDKTPSNKTTGAQTPLALTNKSAGFGKLAGGGRQQQRQQPWPYALAVTDPAYARTLRNDAGFQVDVTDAIQVGSTVANDVWETLLAVVRVGPTSRPGDRAFLVHVTPLILQQLSVGSDRATLLQCVDAVCGQCFVEEAADDSALASAPDDVFAAVSVHFLPLVPSMLQGPADCIPIVLAIVWKCVRQFASNPFCGGKTFVDAVCDPSVPVIKALISALSVSSSTNTALCILSDLVAPATGLTLAFPLGGEQTNAVQVEQVTTTPEKEPGRSSSRHLVAIPCWQSAVVSHVADVVCETQSMALLCTLLLESHRPEILVPILRILRRVCRHSSACRTDLLSHAPAVERLVALASMAGSSSSNLQPAALALLVLTDAGVALRHMSLSDCRACIVSGCPMVNVAGGVALASISTELSLTHVMGDDRVLHALVAMADSQRRKSCTESTDPMVAVEPNAWELANNDLQGTCYGPLDVAYFDAYVALLRQCACNDDDASSSSFLDAVHACGLWQRLGDGLHLQHVWNWLSSSGVRLLLDLFYTVLARCRSPNLSRFMIESVFSGAICLLHEFRLNKLSCWPEELGGGPRQVALLVDDVVRLLSLPLAMSDLDSVTLAKVQKAMYNQHAVQHLINAIVHAGPFADGGDGGPTAIVGLLTRLVCSSKHFARQFVDYNGLHMFSVQRFFFDSVMPSDAFLGDVLTLLTQLARTDQSNYQHIHQSNVYDALNTFLTHEQAEIRAKACNLIGNLCRHSPFFYRHLRDNNVLSALMDRCRDRDAHVQKYAAFAIGNAVYHNDDLCASLSPCIPDLVAALSVPGITVPGNGVDRRIAINAAGALGNLVRFSDKVVPDLLAAMCIETLLNCIGNASADAVVRRTCMYSLANMCTFDACRQRLQRFQYSKILVGVVAQLNDSDEALKFARRIVHKMNPNGNWI</sequence>
<organism evidence="12 13">
    <name type="scientific">Plasmodiophora brassicae</name>
    <name type="common">Clubroot disease agent</name>
    <dbReference type="NCBI Taxonomy" id="37360"/>
    <lineage>
        <taxon>Eukaryota</taxon>
        <taxon>Sar</taxon>
        <taxon>Rhizaria</taxon>
        <taxon>Endomyxa</taxon>
        <taxon>Phytomyxea</taxon>
        <taxon>Plasmodiophorida</taxon>
        <taxon>Plasmodiophoridae</taxon>
        <taxon>Plasmodiophora</taxon>
    </lineage>
</organism>
<dbReference type="CDD" id="cd14002">
    <property type="entry name" value="STKc_STK36"/>
    <property type="match status" value="1"/>
</dbReference>
<evidence type="ECO:0000256" key="2">
    <source>
        <dbReference type="ARBA" id="ARBA00022527"/>
    </source>
</evidence>
<dbReference type="PANTHER" id="PTHR22983">
    <property type="entry name" value="PROTEIN KINASE RELATED"/>
    <property type="match status" value="1"/>
</dbReference>
<evidence type="ECO:0000256" key="10">
    <source>
        <dbReference type="SAM" id="MobiDB-lite"/>
    </source>
</evidence>
<dbReference type="SUPFAM" id="SSF56112">
    <property type="entry name" value="Protein kinase-like (PK-like)"/>
    <property type="match status" value="1"/>
</dbReference>
<keyword evidence="4 9" id="KW-0547">Nucleotide-binding</keyword>
<keyword evidence="13" id="KW-1185">Reference proteome</keyword>
<comment type="catalytic activity">
    <reaction evidence="7">
        <text>L-threonyl-[protein] + ATP = O-phospho-L-threonyl-[protein] + ADP + H(+)</text>
        <dbReference type="Rhea" id="RHEA:46608"/>
        <dbReference type="Rhea" id="RHEA-COMP:11060"/>
        <dbReference type="Rhea" id="RHEA-COMP:11605"/>
        <dbReference type="ChEBI" id="CHEBI:15378"/>
        <dbReference type="ChEBI" id="CHEBI:30013"/>
        <dbReference type="ChEBI" id="CHEBI:30616"/>
        <dbReference type="ChEBI" id="CHEBI:61977"/>
        <dbReference type="ChEBI" id="CHEBI:456216"/>
        <dbReference type="EC" id="2.7.11.1"/>
    </reaction>
</comment>
<evidence type="ECO:0000256" key="7">
    <source>
        <dbReference type="ARBA" id="ARBA00047899"/>
    </source>
</evidence>
<accession>A0A0G4J162</accession>
<dbReference type="GO" id="GO:0005524">
    <property type="term" value="F:ATP binding"/>
    <property type="evidence" value="ECO:0007669"/>
    <property type="project" value="UniProtKB-UniRule"/>
</dbReference>
<feature type="domain" description="Protein kinase" evidence="11">
    <location>
        <begin position="4"/>
        <end position="275"/>
    </location>
</feature>
<protein>
    <recommendedName>
        <fullName evidence="1">non-specific serine/threonine protein kinase</fullName>
        <ecNumber evidence="1">2.7.11.1</ecNumber>
    </recommendedName>
</protein>
<keyword evidence="3" id="KW-0808">Transferase</keyword>
<dbReference type="InterPro" id="IPR000719">
    <property type="entry name" value="Prot_kinase_dom"/>
</dbReference>
<keyword evidence="6 9" id="KW-0067">ATP-binding</keyword>